<accession>A0AAV4QB70</accession>
<proteinExistence type="predicted"/>
<dbReference type="Proteomes" id="UP001054945">
    <property type="component" value="Unassembled WGS sequence"/>
</dbReference>
<gene>
    <name evidence="1" type="ORF">CEXT_406541</name>
</gene>
<sequence length="143" mass="16748">MFHVIWNGKASRLRFMVSIRGGFEMFQPLHRCYGITHNLILKQQCFDRCIIALRDLDVHNKMLECHDSKSRPSLNSLPPYYPNPSLTTNRTPWNSHHRNIRFVYQCSSPSFLSRKPTHTPKTVVTGNFRERAAVNFQQFINDA</sequence>
<comment type="caution">
    <text evidence="1">The sequence shown here is derived from an EMBL/GenBank/DDBJ whole genome shotgun (WGS) entry which is preliminary data.</text>
</comment>
<evidence type="ECO:0000313" key="1">
    <source>
        <dbReference type="EMBL" id="GIY05562.1"/>
    </source>
</evidence>
<organism evidence="1 2">
    <name type="scientific">Caerostris extrusa</name>
    <name type="common">Bark spider</name>
    <name type="synonym">Caerostris bankana</name>
    <dbReference type="NCBI Taxonomy" id="172846"/>
    <lineage>
        <taxon>Eukaryota</taxon>
        <taxon>Metazoa</taxon>
        <taxon>Ecdysozoa</taxon>
        <taxon>Arthropoda</taxon>
        <taxon>Chelicerata</taxon>
        <taxon>Arachnida</taxon>
        <taxon>Araneae</taxon>
        <taxon>Araneomorphae</taxon>
        <taxon>Entelegynae</taxon>
        <taxon>Araneoidea</taxon>
        <taxon>Araneidae</taxon>
        <taxon>Caerostris</taxon>
    </lineage>
</organism>
<dbReference type="AlphaFoldDB" id="A0AAV4QB70"/>
<evidence type="ECO:0000313" key="2">
    <source>
        <dbReference type="Proteomes" id="UP001054945"/>
    </source>
</evidence>
<reference evidence="1 2" key="1">
    <citation type="submission" date="2021-06" db="EMBL/GenBank/DDBJ databases">
        <title>Caerostris extrusa draft genome.</title>
        <authorList>
            <person name="Kono N."/>
            <person name="Arakawa K."/>
        </authorList>
    </citation>
    <scope>NUCLEOTIDE SEQUENCE [LARGE SCALE GENOMIC DNA]</scope>
</reference>
<keyword evidence="2" id="KW-1185">Reference proteome</keyword>
<name>A0AAV4QB70_CAEEX</name>
<dbReference type="EMBL" id="BPLR01005858">
    <property type="protein sequence ID" value="GIY05562.1"/>
    <property type="molecule type" value="Genomic_DNA"/>
</dbReference>
<protein>
    <submittedName>
        <fullName evidence="1">Uncharacterized protein</fullName>
    </submittedName>
</protein>